<feature type="compositionally biased region" description="Basic residues" evidence="1">
    <location>
        <begin position="129"/>
        <end position="139"/>
    </location>
</feature>
<evidence type="ECO:0000313" key="2">
    <source>
        <dbReference type="EMBL" id="GEB54233.1"/>
    </source>
</evidence>
<organism evidence="2 3">
    <name type="scientific">Streptomyces cacaoi</name>
    <dbReference type="NCBI Taxonomy" id="1898"/>
    <lineage>
        <taxon>Bacteria</taxon>
        <taxon>Bacillati</taxon>
        <taxon>Actinomycetota</taxon>
        <taxon>Actinomycetes</taxon>
        <taxon>Kitasatosporales</taxon>
        <taxon>Streptomycetaceae</taxon>
        <taxon>Streptomyces</taxon>
    </lineage>
</organism>
<dbReference type="AlphaFoldDB" id="A0A4Y3RC23"/>
<reference evidence="2 3" key="1">
    <citation type="submission" date="2019-06" db="EMBL/GenBank/DDBJ databases">
        <title>Whole genome shotgun sequence of Streptomyces cacaoi subsp. cacaoi NBRC 12748.</title>
        <authorList>
            <person name="Hosoyama A."/>
            <person name="Uohara A."/>
            <person name="Ohji S."/>
            <person name="Ichikawa N."/>
        </authorList>
    </citation>
    <scope>NUCLEOTIDE SEQUENCE [LARGE SCALE GENOMIC DNA]</scope>
    <source>
        <strain evidence="2 3">NBRC 12748</strain>
    </source>
</reference>
<dbReference type="Proteomes" id="UP000319210">
    <property type="component" value="Unassembled WGS sequence"/>
</dbReference>
<accession>A0A4Y3RC23</accession>
<gene>
    <name evidence="2" type="ORF">SCA03_67840</name>
</gene>
<name>A0A4Y3RC23_STRCI</name>
<protein>
    <submittedName>
        <fullName evidence="2">Uncharacterized protein</fullName>
    </submittedName>
</protein>
<proteinExistence type="predicted"/>
<sequence length="139" mass="15413">MRRDPDRLDEDDDVLVVVHDLHALDRLGHDLHGLRLPGHLDLQPGTALHPVRLAGLLPVEQHFPPGGQLRGLRTGETEHPGKRSIDALTFKAIRNGQGAGLRKRAHLIEYAGRPSGGLNPRFTRPARPGVHRPRHRPTV</sequence>
<evidence type="ECO:0000256" key="1">
    <source>
        <dbReference type="SAM" id="MobiDB-lite"/>
    </source>
</evidence>
<keyword evidence="3" id="KW-1185">Reference proteome</keyword>
<feature type="region of interest" description="Disordered" evidence="1">
    <location>
        <begin position="112"/>
        <end position="139"/>
    </location>
</feature>
<evidence type="ECO:0000313" key="3">
    <source>
        <dbReference type="Proteomes" id="UP000319210"/>
    </source>
</evidence>
<dbReference type="EMBL" id="BJMM01000093">
    <property type="protein sequence ID" value="GEB54233.1"/>
    <property type="molecule type" value="Genomic_DNA"/>
</dbReference>
<comment type="caution">
    <text evidence="2">The sequence shown here is derived from an EMBL/GenBank/DDBJ whole genome shotgun (WGS) entry which is preliminary data.</text>
</comment>